<dbReference type="GO" id="GO:0003676">
    <property type="term" value="F:nucleic acid binding"/>
    <property type="evidence" value="ECO:0007669"/>
    <property type="project" value="InterPro"/>
</dbReference>
<accession>A0A9W9ZHI8</accession>
<organism evidence="1 2">
    <name type="scientific">Desmophyllum pertusum</name>
    <dbReference type="NCBI Taxonomy" id="174260"/>
    <lineage>
        <taxon>Eukaryota</taxon>
        <taxon>Metazoa</taxon>
        <taxon>Cnidaria</taxon>
        <taxon>Anthozoa</taxon>
        <taxon>Hexacorallia</taxon>
        <taxon>Scleractinia</taxon>
        <taxon>Caryophylliina</taxon>
        <taxon>Caryophylliidae</taxon>
        <taxon>Desmophyllum</taxon>
    </lineage>
</organism>
<evidence type="ECO:0000313" key="1">
    <source>
        <dbReference type="EMBL" id="KAJ7381858.1"/>
    </source>
</evidence>
<dbReference type="OrthoDB" id="6159649at2759"/>
<proteinExistence type="predicted"/>
<dbReference type="AlphaFoldDB" id="A0A9W9ZHI8"/>
<sequence length="205" mass="23563">MWKVPEELVEAKEEGDLIMDLEGLEEEEILEEAAKKKLGNVDVVIERAPVCKSIFVRGIPENTPQEVIEKYFDNFGVVGEICPTTRKSEKFEDLKELKLICPKKDLPRFEEKLLNKLKEIKQTELEKTLDHKTLTDIPNEKLQLMELVGIQDMLKQDVHQDVQAKIDLSKRSIFIKTPEGQMSSAVAYLRKRDDEIDQNSSPNPS</sequence>
<dbReference type="SUPFAM" id="SSF54928">
    <property type="entry name" value="RNA-binding domain, RBD"/>
    <property type="match status" value="1"/>
</dbReference>
<evidence type="ECO:0008006" key="3">
    <source>
        <dbReference type="Google" id="ProtNLM"/>
    </source>
</evidence>
<dbReference type="InterPro" id="IPR035979">
    <property type="entry name" value="RBD_domain_sf"/>
</dbReference>
<protein>
    <recommendedName>
        <fullName evidence="3">RRM domain-containing protein</fullName>
    </recommendedName>
</protein>
<dbReference type="Proteomes" id="UP001163046">
    <property type="component" value="Unassembled WGS sequence"/>
</dbReference>
<evidence type="ECO:0000313" key="2">
    <source>
        <dbReference type="Proteomes" id="UP001163046"/>
    </source>
</evidence>
<comment type="caution">
    <text evidence="1">The sequence shown here is derived from an EMBL/GenBank/DDBJ whole genome shotgun (WGS) entry which is preliminary data.</text>
</comment>
<keyword evidence="2" id="KW-1185">Reference proteome</keyword>
<name>A0A9W9ZHI8_9CNID</name>
<reference evidence="1" key="1">
    <citation type="submission" date="2023-01" db="EMBL/GenBank/DDBJ databases">
        <title>Genome assembly of the deep-sea coral Lophelia pertusa.</title>
        <authorList>
            <person name="Herrera S."/>
            <person name="Cordes E."/>
        </authorList>
    </citation>
    <scope>NUCLEOTIDE SEQUENCE</scope>
    <source>
        <strain evidence="1">USNM1676648</strain>
        <tissue evidence="1">Polyp</tissue>
    </source>
</reference>
<gene>
    <name evidence="1" type="ORF">OS493_038622</name>
</gene>
<dbReference type="EMBL" id="MU825981">
    <property type="protein sequence ID" value="KAJ7381858.1"/>
    <property type="molecule type" value="Genomic_DNA"/>
</dbReference>